<dbReference type="InterPro" id="IPR000421">
    <property type="entry name" value="FA58C"/>
</dbReference>
<keyword evidence="6" id="KW-0472">Membrane</keyword>
<dbReference type="PROSITE" id="PS50025">
    <property type="entry name" value="LAM_G_DOMAIN"/>
    <property type="match status" value="1"/>
</dbReference>
<evidence type="ECO:0000256" key="5">
    <source>
        <dbReference type="ARBA" id="ARBA00022989"/>
    </source>
</evidence>
<comment type="caution">
    <text evidence="7">Lacks conserved residue(s) required for the propagation of feature annotation.</text>
</comment>
<evidence type="ECO:0000256" key="2">
    <source>
        <dbReference type="ARBA" id="ARBA00022536"/>
    </source>
</evidence>
<dbReference type="SMART" id="SM00282">
    <property type="entry name" value="LamG"/>
    <property type="match status" value="1"/>
</dbReference>
<keyword evidence="3" id="KW-0812">Transmembrane</keyword>
<dbReference type="PROSITE" id="PS01286">
    <property type="entry name" value="FA58C_2"/>
    <property type="match status" value="1"/>
</dbReference>
<dbReference type="PANTHER" id="PTHR15036:SF91">
    <property type="entry name" value="NEUREXIN-4"/>
    <property type="match status" value="1"/>
</dbReference>
<evidence type="ECO:0000256" key="7">
    <source>
        <dbReference type="PROSITE-ProRule" id="PRU00122"/>
    </source>
</evidence>
<dbReference type="InterPro" id="IPR001791">
    <property type="entry name" value="Laminin_G"/>
</dbReference>
<dbReference type="PANTHER" id="PTHR15036">
    <property type="entry name" value="PIKACHURIN-LIKE PROTEIN"/>
    <property type="match status" value="1"/>
</dbReference>
<keyword evidence="11" id="KW-1185">Reference proteome</keyword>
<dbReference type="InterPro" id="IPR013320">
    <property type="entry name" value="ConA-like_dom_sf"/>
</dbReference>
<dbReference type="GO" id="GO:0016020">
    <property type="term" value="C:membrane"/>
    <property type="evidence" value="ECO:0007669"/>
    <property type="project" value="UniProtKB-SubCell"/>
</dbReference>
<gene>
    <name evidence="10" type="ORF">K0M31_012873</name>
</gene>
<evidence type="ECO:0000259" key="8">
    <source>
        <dbReference type="PROSITE" id="PS50022"/>
    </source>
</evidence>
<organism evidence="10 11">
    <name type="scientific">Melipona bicolor</name>
    <dbReference type="NCBI Taxonomy" id="60889"/>
    <lineage>
        <taxon>Eukaryota</taxon>
        <taxon>Metazoa</taxon>
        <taxon>Ecdysozoa</taxon>
        <taxon>Arthropoda</taxon>
        <taxon>Hexapoda</taxon>
        <taxon>Insecta</taxon>
        <taxon>Pterygota</taxon>
        <taxon>Neoptera</taxon>
        <taxon>Endopterygota</taxon>
        <taxon>Hymenoptera</taxon>
        <taxon>Apocrita</taxon>
        <taxon>Aculeata</taxon>
        <taxon>Apoidea</taxon>
        <taxon>Anthophila</taxon>
        <taxon>Apidae</taxon>
        <taxon>Melipona</taxon>
    </lineage>
</organism>
<dbReference type="Gene3D" id="2.60.120.260">
    <property type="entry name" value="Galactose-binding domain-like"/>
    <property type="match status" value="1"/>
</dbReference>
<keyword evidence="5" id="KW-1133">Transmembrane helix</keyword>
<evidence type="ECO:0000256" key="1">
    <source>
        <dbReference type="ARBA" id="ARBA00004479"/>
    </source>
</evidence>
<keyword evidence="4" id="KW-0732">Signal</keyword>
<evidence type="ECO:0000256" key="4">
    <source>
        <dbReference type="ARBA" id="ARBA00022729"/>
    </source>
</evidence>
<name>A0AA40FIQ9_9HYME</name>
<sequence>MDMGLGFAGGSTWSPQLRSYDQHLTVELMFKGNIDGDTIKLNKFEVPIIAQWIRINPTRWRDRISLRLELYGCGYVSDVLSFNGSSLLRYDLLREPIETDRHFIRFRFKTNNADGVLMYSRGTQGDYIALQLKDNRMILNIDLGSGIMTSLSVGSLLDDNMWHDVLISRNRKNISFSVDRVLIKGRIKGEFHRLDLNRALYIGGVPNKQDGLVVNQNFTGCIENFYLNATSIIRDLKETEITGENLRYYKVNTLYSCPEPPIIPVTFLTHGSYARLKGYEGISSLNASLTFRTTKIKELFCIINLLQTWLW</sequence>
<dbReference type="InterPro" id="IPR008979">
    <property type="entry name" value="Galactose-bd-like_sf"/>
</dbReference>
<dbReference type="AlphaFoldDB" id="A0AA40FIQ9"/>
<dbReference type="InterPro" id="IPR050372">
    <property type="entry name" value="Neurexin-related_CASP"/>
</dbReference>
<comment type="subcellular location">
    <subcellularLocation>
        <location evidence="1">Membrane</location>
        <topology evidence="1">Single-pass type I membrane protein</topology>
    </subcellularLocation>
</comment>
<evidence type="ECO:0000313" key="11">
    <source>
        <dbReference type="Proteomes" id="UP001177670"/>
    </source>
</evidence>
<evidence type="ECO:0000313" key="10">
    <source>
        <dbReference type="EMBL" id="KAK1119795.1"/>
    </source>
</evidence>
<reference evidence="10" key="1">
    <citation type="submission" date="2021-10" db="EMBL/GenBank/DDBJ databases">
        <title>Melipona bicolor Genome sequencing and assembly.</title>
        <authorList>
            <person name="Araujo N.S."/>
            <person name="Arias M.C."/>
        </authorList>
    </citation>
    <scope>NUCLEOTIDE SEQUENCE</scope>
    <source>
        <strain evidence="10">USP_2M_L1-L4_2017</strain>
        <tissue evidence="10">Whole body</tissue>
    </source>
</reference>
<protein>
    <recommendedName>
        <fullName evidence="12">Laminin G domain-containing protein</fullName>
    </recommendedName>
</protein>
<dbReference type="Gene3D" id="2.60.120.200">
    <property type="match status" value="1"/>
</dbReference>
<feature type="domain" description="F5/8 type C" evidence="8">
    <location>
        <begin position="1"/>
        <end position="73"/>
    </location>
</feature>
<evidence type="ECO:0000256" key="6">
    <source>
        <dbReference type="ARBA" id="ARBA00023136"/>
    </source>
</evidence>
<dbReference type="PROSITE" id="PS50022">
    <property type="entry name" value="FA58C_3"/>
    <property type="match status" value="1"/>
</dbReference>
<feature type="domain" description="Laminin G" evidence="9">
    <location>
        <begin position="77"/>
        <end position="257"/>
    </location>
</feature>
<dbReference type="Proteomes" id="UP001177670">
    <property type="component" value="Unassembled WGS sequence"/>
</dbReference>
<dbReference type="EMBL" id="JAHYIQ010000034">
    <property type="protein sequence ID" value="KAK1119795.1"/>
    <property type="molecule type" value="Genomic_DNA"/>
</dbReference>
<proteinExistence type="predicted"/>
<evidence type="ECO:0000259" key="9">
    <source>
        <dbReference type="PROSITE" id="PS50025"/>
    </source>
</evidence>
<dbReference type="SUPFAM" id="SSF49899">
    <property type="entry name" value="Concanavalin A-like lectins/glucanases"/>
    <property type="match status" value="1"/>
</dbReference>
<comment type="caution">
    <text evidence="10">The sequence shown here is derived from an EMBL/GenBank/DDBJ whole genome shotgun (WGS) entry which is preliminary data.</text>
</comment>
<keyword evidence="2" id="KW-0245">EGF-like domain</keyword>
<dbReference type="CDD" id="cd00110">
    <property type="entry name" value="LamG"/>
    <property type="match status" value="1"/>
</dbReference>
<accession>A0AA40FIQ9</accession>
<evidence type="ECO:0008006" key="12">
    <source>
        <dbReference type="Google" id="ProtNLM"/>
    </source>
</evidence>
<dbReference type="SUPFAM" id="SSF49785">
    <property type="entry name" value="Galactose-binding domain-like"/>
    <property type="match status" value="1"/>
</dbReference>
<evidence type="ECO:0000256" key="3">
    <source>
        <dbReference type="ARBA" id="ARBA00022692"/>
    </source>
</evidence>
<dbReference type="Pfam" id="PF02210">
    <property type="entry name" value="Laminin_G_2"/>
    <property type="match status" value="1"/>
</dbReference>